<sequence length="362" mass="41329">MSNEKFKQVIMDFKKDLLATFPELATPLNELDVDACYAHCSETYPKIFFELLYENNSLFEKDCLLLPNINFTLLMKDPTITEKTKKTIWKYLQLLLFSILDTMNNGDDFGETSKLFESIKEEDLHKKIAETMEEMKDFFVDEPSDDSEEPSASNFMDPEKLKGHLDGLMGGKIGSLAKEIAEETAKSIGDQDEFMKNVMKNPKEILSLVKDIGGKLEEKIKSGNLKESELLQEASEIMDKMKDIPGIKQMMSKMGMNGKMDFKGMANKMQQNLKQTKTKERLNKKREERQSQTQSKAQSQTHTQSERQKATVTQQTEDTFVVKVGDSTPMKTSRPKRKKKKSKAPSTTENTISENTNETTTE</sequence>
<evidence type="ECO:0000256" key="1">
    <source>
        <dbReference type="SAM" id="MobiDB-lite"/>
    </source>
</evidence>
<proteinExistence type="predicted"/>
<feature type="compositionally biased region" description="Low complexity" evidence="1">
    <location>
        <begin position="291"/>
        <end position="303"/>
    </location>
</feature>
<accession>A0A6C0JLZ0</accession>
<dbReference type="AlphaFoldDB" id="A0A6C0JLZ0"/>
<protein>
    <submittedName>
        <fullName evidence="2">Uncharacterized protein</fullName>
    </submittedName>
</protein>
<feature type="compositionally biased region" description="Basic and acidic residues" evidence="1">
    <location>
        <begin position="277"/>
        <end position="290"/>
    </location>
</feature>
<feature type="compositionally biased region" description="Basic residues" evidence="1">
    <location>
        <begin position="333"/>
        <end position="343"/>
    </location>
</feature>
<organism evidence="2">
    <name type="scientific">viral metagenome</name>
    <dbReference type="NCBI Taxonomy" id="1070528"/>
    <lineage>
        <taxon>unclassified sequences</taxon>
        <taxon>metagenomes</taxon>
        <taxon>organismal metagenomes</taxon>
    </lineage>
</organism>
<reference evidence="2" key="1">
    <citation type="journal article" date="2020" name="Nature">
        <title>Giant virus diversity and host interactions through global metagenomics.</title>
        <authorList>
            <person name="Schulz F."/>
            <person name="Roux S."/>
            <person name="Paez-Espino D."/>
            <person name="Jungbluth S."/>
            <person name="Walsh D.A."/>
            <person name="Denef V.J."/>
            <person name="McMahon K.D."/>
            <person name="Konstantinidis K.T."/>
            <person name="Eloe-Fadrosh E.A."/>
            <person name="Kyrpides N.C."/>
            <person name="Woyke T."/>
        </authorList>
    </citation>
    <scope>NUCLEOTIDE SEQUENCE</scope>
    <source>
        <strain evidence="2">GVMAG-M-3300027736-24</strain>
    </source>
</reference>
<feature type="region of interest" description="Disordered" evidence="1">
    <location>
        <begin position="272"/>
        <end position="362"/>
    </location>
</feature>
<feature type="compositionally biased region" description="Low complexity" evidence="1">
    <location>
        <begin position="344"/>
        <end position="362"/>
    </location>
</feature>
<evidence type="ECO:0000313" key="2">
    <source>
        <dbReference type="EMBL" id="QHU05786.1"/>
    </source>
</evidence>
<name>A0A6C0JLZ0_9ZZZZ</name>
<dbReference type="EMBL" id="MN740419">
    <property type="protein sequence ID" value="QHU05786.1"/>
    <property type="molecule type" value="Genomic_DNA"/>
</dbReference>